<feature type="domain" description="FAD-binding PCMH-type" evidence="9">
    <location>
        <begin position="438"/>
        <end position="608"/>
    </location>
</feature>
<dbReference type="SUPFAM" id="SSF56176">
    <property type="entry name" value="FAD-binding/transporter-associated domain-like"/>
    <property type="match status" value="1"/>
</dbReference>
<comment type="similarity">
    <text evidence="2">Belongs to the oxygen-dependent FAD-linked oxidoreductase family.</text>
</comment>
<feature type="compositionally biased region" description="Basic residues" evidence="7">
    <location>
        <begin position="328"/>
        <end position="349"/>
    </location>
</feature>
<dbReference type="InterPro" id="IPR006094">
    <property type="entry name" value="Oxid_FAD_bind_N"/>
</dbReference>
<protein>
    <submittedName>
        <fullName evidence="10">FAD-binding protein</fullName>
    </submittedName>
</protein>
<gene>
    <name evidence="10" type="ORF">ACFQV2_25965</name>
</gene>
<dbReference type="EMBL" id="JBHTEY010000004">
    <property type="protein sequence ID" value="MFC7616403.1"/>
    <property type="molecule type" value="Genomic_DNA"/>
</dbReference>
<feature type="compositionally biased region" description="Basic residues" evidence="7">
    <location>
        <begin position="360"/>
        <end position="382"/>
    </location>
</feature>
<dbReference type="InterPro" id="IPR016167">
    <property type="entry name" value="FAD-bd_PCMH_sub1"/>
</dbReference>
<dbReference type="InterPro" id="IPR012951">
    <property type="entry name" value="BBE"/>
</dbReference>
<dbReference type="InterPro" id="IPR016169">
    <property type="entry name" value="FAD-bd_PCMH_sub2"/>
</dbReference>
<dbReference type="InterPro" id="IPR016166">
    <property type="entry name" value="FAD-bd_PCMH"/>
</dbReference>
<keyword evidence="3" id="KW-0285">Flavoprotein</keyword>
<evidence type="ECO:0000256" key="2">
    <source>
        <dbReference type="ARBA" id="ARBA00005466"/>
    </source>
</evidence>
<evidence type="ECO:0000313" key="10">
    <source>
        <dbReference type="EMBL" id="MFC7616403.1"/>
    </source>
</evidence>
<dbReference type="Gene3D" id="3.40.462.20">
    <property type="match status" value="1"/>
</dbReference>
<keyword evidence="11" id="KW-1185">Reference proteome</keyword>
<evidence type="ECO:0000256" key="6">
    <source>
        <dbReference type="PROSITE-ProRule" id="PRU00409"/>
    </source>
</evidence>
<dbReference type="SUPFAM" id="SSF55103">
    <property type="entry name" value="FAD-linked oxidases, C-terminal domain"/>
    <property type="match status" value="1"/>
</dbReference>
<dbReference type="Pfam" id="PF08031">
    <property type="entry name" value="BBE"/>
    <property type="match status" value="1"/>
</dbReference>
<name>A0ABW2TT63_9PSEU</name>
<dbReference type="PROSITE" id="PS51387">
    <property type="entry name" value="FAD_PCMH"/>
    <property type="match status" value="1"/>
</dbReference>
<dbReference type="InterPro" id="IPR006093">
    <property type="entry name" value="Oxy_OxRdtase_FAD_BS"/>
</dbReference>
<evidence type="ECO:0000313" key="11">
    <source>
        <dbReference type="Proteomes" id="UP001596512"/>
    </source>
</evidence>
<dbReference type="Proteomes" id="UP001596512">
    <property type="component" value="Unassembled WGS sequence"/>
</dbReference>
<evidence type="ECO:0000256" key="3">
    <source>
        <dbReference type="ARBA" id="ARBA00022630"/>
    </source>
</evidence>
<proteinExistence type="inferred from homology"/>
<accession>A0ABW2TT63</accession>
<keyword evidence="6" id="KW-0547">Nucleotide-binding</keyword>
<dbReference type="PROSITE" id="PS00862">
    <property type="entry name" value="OX2_COVAL_FAD"/>
    <property type="match status" value="1"/>
</dbReference>
<dbReference type="Gene3D" id="3.30.470.20">
    <property type="entry name" value="ATP-grasp fold, B domain"/>
    <property type="match status" value="1"/>
</dbReference>
<dbReference type="InterPro" id="IPR016164">
    <property type="entry name" value="FAD-linked_Oxase-like_C"/>
</dbReference>
<dbReference type="PANTHER" id="PTHR42973:SF39">
    <property type="entry name" value="FAD-BINDING PCMH-TYPE DOMAIN-CONTAINING PROTEIN"/>
    <property type="match status" value="1"/>
</dbReference>
<evidence type="ECO:0000256" key="1">
    <source>
        <dbReference type="ARBA" id="ARBA00001974"/>
    </source>
</evidence>
<evidence type="ECO:0000259" key="9">
    <source>
        <dbReference type="PROSITE" id="PS51387"/>
    </source>
</evidence>
<sequence length="854" mass="90540">MKTSAEAEAAAERIGYPVVVKPRALGASMGVALALDPAELRAAYRVADEASMIGDAPYRGGAIVEGYADGPEISVDGAVHKGEYLPMFVARKQTGHAPYFEEVGHVVDAADPLLADETLIGTVAAAHRELGVENGVTHTEVRLTARGPVIVEVNGRLGGDLIPYLGLLATGVDTGEVLVDVATGHRPDTTPTRSGVAGIRFGYPDADCVVRDVRLPAASPGLVTAEVMAEPGTTLRLPPGGYIARHSLVVCEADDAATCADRLTAAAALVEVDADPATPLPRAPPCRCPPDSWTPTNDQLRRAALPRGGWRRRHRGALPPGRRPGVGRVHRRARAPRRGHRHLRRRRHPAPGLHDGAGQRRGHLRPHHQHPAPRRRRPHRAPRGVGALRRARRVRRVLFGGSAMTDATGLEGLVAGRVLLPGDPGFTGGSRPFNPRYADVRPAAVLSAATAADVAAGITWARDNGVPIAARGGGHSYAGYSTTPGLVLDLRALDEVHVDREAGLVTVGGGTRMRAFYAALAAHDLAVPLGNSDDVGVGGLTLGGGVAAVSRAFGLTCDSLVRTDVVLADGTTVTCDEDTEADLFWACRGGGGGNFGVNTSFTFRTRPTRPAATFLALWDRAHAHDVLMALQEIARDAPDEFAARIGLSRAPGREPVVSVIGTHLGPAAQVRDLLAPALAVARPTRVDIADGTYWEAKDFLHHETSGGSFAVRTRCAKRPLSEAGVSAVVSAVDKWPGGGNPDGAGVALFTWGGAISRVPVEATAFAHRDTLFLVSMDASWSTEDDPEVERANLDWLAALHEELGEHAEDASYLNFTDPDLRDWRSAYHGANHDRLVEVKRRYDPDRVFRTGQAV</sequence>
<dbReference type="InterPro" id="IPR036318">
    <property type="entry name" value="FAD-bd_PCMH-like_sf"/>
</dbReference>
<feature type="region of interest" description="Disordered" evidence="7">
    <location>
        <begin position="311"/>
        <end position="383"/>
    </location>
</feature>
<dbReference type="InterPro" id="IPR011761">
    <property type="entry name" value="ATP-grasp"/>
</dbReference>
<dbReference type="PANTHER" id="PTHR42973">
    <property type="entry name" value="BINDING OXIDOREDUCTASE, PUTATIVE (AFU_ORTHOLOGUE AFUA_1G17690)-RELATED"/>
    <property type="match status" value="1"/>
</dbReference>
<comment type="caution">
    <text evidence="10">The sequence shown here is derived from an EMBL/GenBank/DDBJ whole genome shotgun (WGS) entry which is preliminary data.</text>
</comment>
<dbReference type="Gene3D" id="3.30.43.10">
    <property type="entry name" value="Uridine Diphospho-n-acetylenolpyruvylglucosamine Reductase, domain 2"/>
    <property type="match status" value="1"/>
</dbReference>
<dbReference type="Gene3D" id="3.30.465.10">
    <property type="match status" value="1"/>
</dbReference>
<dbReference type="InterPro" id="IPR050416">
    <property type="entry name" value="FAD-linked_Oxidoreductase"/>
</dbReference>
<reference evidence="11" key="1">
    <citation type="journal article" date="2019" name="Int. J. Syst. Evol. Microbiol.">
        <title>The Global Catalogue of Microorganisms (GCM) 10K type strain sequencing project: providing services to taxonomists for standard genome sequencing and annotation.</title>
        <authorList>
            <consortium name="The Broad Institute Genomics Platform"/>
            <consortium name="The Broad Institute Genome Sequencing Center for Infectious Disease"/>
            <person name="Wu L."/>
            <person name="Ma J."/>
        </authorList>
    </citation>
    <scope>NUCLEOTIDE SEQUENCE [LARGE SCALE GENOMIC DNA]</scope>
    <source>
        <strain evidence="11">JCM 17695</strain>
    </source>
</reference>
<evidence type="ECO:0000256" key="7">
    <source>
        <dbReference type="SAM" id="MobiDB-lite"/>
    </source>
</evidence>
<dbReference type="SUPFAM" id="SSF56059">
    <property type="entry name" value="Glutathione synthetase ATP-binding domain-like"/>
    <property type="match status" value="1"/>
</dbReference>
<evidence type="ECO:0000256" key="5">
    <source>
        <dbReference type="ARBA" id="ARBA00023002"/>
    </source>
</evidence>
<evidence type="ECO:0000256" key="4">
    <source>
        <dbReference type="ARBA" id="ARBA00022827"/>
    </source>
</evidence>
<keyword evidence="5" id="KW-0560">Oxidoreductase</keyword>
<feature type="domain" description="ATP-grasp" evidence="8">
    <location>
        <begin position="6"/>
        <end position="183"/>
    </location>
</feature>
<dbReference type="Pfam" id="PF01565">
    <property type="entry name" value="FAD_binding_4"/>
    <property type="match status" value="1"/>
</dbReference>
<organism evidence="10 11">
    <name type="scientific">Actinokineospora soli</name>
    <dbReference type="NCBI Taxonomy" id="1048753"/>
    <lineage>
        <taxon>Bacteria</taxon>
        <taxon>Bacillati</taxon>
        <taxon>Actinomycetota</taxon>
        <taxon>Actinomycetes</taxon>
        <taxon>Pseudonocardiales</taxon>
        <taxon>Pseudonocardiaceae</taxon>
        <taxon>Actinokineospora</taxon>
    </lineage>
</organism>
<dbReference type="Pfam" id="PF13535">
    <property type="entry name" value="ATP-grasp_4"/>
    <property type="match status" value="1"/>
</dbReference>
<evidence type="ECO:0000259" key="8">
    <source>
        <dbReference type="PROSITE" id="PS50975"/>
    </source>
</evidence>
<comment type="cofactor">
    <cofactor evidence="1">
        <name>FAD</name>
        <dbReference type="ChEBI" id="CHEBI:57692"/>
    </cofactor>
</comment>
<keyword evidence="4" id="KW-0274">FAD</keyword>
<dbReference type="PROSITE" id="PS50975">
    <property type="entry name" value="ATP_GRASP"/>
    <property type="match status" value="1"/>
</dbReference>
<keyword evidence="6" id="KW-0067">ATP-binding</keyword>